<dbReference type="Proteomes" id="UP000094385">
    <property type="component" value="Unassembled WGS sequence"/>
</dbReference>
<keyword evidence="2" id="KW-1185">Reference proteome</keyword>
<dbReference type="AlphaFoldDB" id="A0A1E3PTZ0"/>
<organism evidence="1 2">
    <name type="scientific">Lipomyces starkeyi NRRL Y-11557</name>
    <dbReference type="NCBI Taxonomy" id="675824"/>
    <lineage>
        <taxon>Eukaryota</taxon>
        <taxon>Fungi</taxon>
        <taxon>Dikarya</taxon>
        <taxon>Ascomycota</taxon>
        <taxon>Saccharomycotina</taxon>
        <taxon>Lipomycetes</taxon>
        <taxon>Lipomycetales</taxon>
        <taxon>Lipomycetaceae</taxon>
        <taxon>Lipomyces</taxon>
    </lineage>
</organism>
<dbReference type="EMBL" id="KV454349">
    <property type="protein sequence ID" value="ODQ68734.1"/>
    <property type="molecule type" value="Genomic_DNA"/>
</dbReference>
<accession>A0A1E3PTZ0</accession>
<evidence type="ECO:0000313" key="2">
    <source>
        <dbReference type="Proteomes" id="UP000094385"/>
    </source>
</evidence>
<reference evidence="1 2" key="1">
    <citation type="journal article" date="2016" name="Proc. Natl. Acad. Sci. U.S.A.">
        <title>Comparative genomics of biotechnologically important yeasts.</title>
        <authorList>
            <person name="Riley R."/>
            <person name="Haridas S."/>
            <person name="Wolfe K.H."/>
            <person name="Lopes M.R."/>
            <person name="Hittinger C.T."/>
            <person name="Goeker M."/>
            <person name="Salamov A.A."/>
            <person name="Wisecaver J.H."/>
            <person name="Long T.M."/>
            <person name="Calvey C.H."/>
            <person name="Aerts A.L."/>
            <person name="Barry K.W."/>
            <person name="Choi C."/>
            <person name="Clum A."/>
            <person name="Coughlan A.Y."/>
            <person name="Deshpande S."/>
            <person name="Douglass A.P."/>
            <person name="Hanson S.J."/>
            <person name="Klenk H.-P."/>
            <person name="LaButti K.M."/>
            <person name="Lapidus A."/>
            <person name="Lindquist E.A."/>
            <person name="Lipzen A.M."/>
            <person name="Meier-Kolthoff J.P."/>
            <person name="Ohm R.A."/>
            <person name="Otillar R.P."/>
            <person name="Pangilinan J.L."/>
            <person name="Peng Y."/>
            <person name="Rokas A."/>
            <person name="Rosa C.A."/>
            <person name="Scheuner C."/>
            <person name="Sibirny A.A."/>
            <person name="Slot J.C."/>
            <person name="Stielow J.B."/>
            <person name="Sun H."/>
            <person name="Kurtzman C.P."/>
            <person name="Blackwell M."/>
            <person name="Grigoriev I.V."/>
            <person name="Jeffries T.W."/>
        </authorList>
    </citation>
    <scope>NUCLEOTIDE SEQUENCE [LARGE SCALE GENOMIC DNA]</scope>
    <source>
        <strain evidence="1 2">NRRL Y-11557</strain>
    </source>
</reference>
<name>A0A1E3PTZ0_LIPST</name>
<dbReference type="OrthoDB" id="5101518at2759"/>
<protein>
    <submittedName>
        <fullName evidence="1">Uncharacterized protein</fullName>
    </submittedName>
</protein>
<gene>
    <name evidence="1" type="ORF">LIPSTDRAFT_292042</name>
</gene>
<proteinExistence type="predicted"/>
<evidence type="ECO:0000313" key="1">
    <source>
        <dbReference type="EMBL" id="ODQ68734.1"/>
    </source>
</evidence>
<sequence length="57" mass="6396">MYGYDPDFHVDLSTDASGSVPAALTRVKKLQELRDDLKAQNTMTDVIRLWNSNGEVL</sequence>